<feature type="transmembrane region" description="Helical" evidence="7">
    <location>
        <begin position="151"/>
        <end position="173"/>
    </location>
</feature>
<keyword evidence="10" id="KW-1185">Reference proteome</keyword>
<name>A0A9K3HK19_HELAN</name>
<dbReference type="EMBL" id="MNCJ02000327">
    <property type="protein sequence ID" value="KAF5779742.1"/>
    <property type="molecule type" value="Genomic_DNA"/>
</dbReference>
<dbReference type="GO" id="GO:0005774">
    <property type="term" value="C:vacuolar membrane"/>
    <property type="evidence" value="ECO:0007669"/>
    <property type="project" value="UniProtKB-SubCell"/>
</dbReference>
<evidence type="ECO:0000256" key="4">
    <source>
        <dbReference type="ARBA" id="ARBA00022692"/>
    </source>
</evidence>
<dbReference type="InterPro" id="IPR001680">
    <property type="entry name" value="WD40_rpt"/>
</dbReference>
<evidence type="ECO:0000256" key="7">
    <source>
        <dbReference type="SAM" id="Phobius"/>
    </source>
</evidence>
<dbReference type="InterPro" id="IPR040226">
    <property type="entry name" value="THH1/TOM1/TOM3"/>
</dbReference>
<evidence type="ECO:0000256" key="2">
    <source>
        <dbReference type="ARBA" id="ARBA00006779"/>
    </source>
</evidence>
<evidence type="ECO:0000259" key="8">
    <source>
        <dbReference type="Pfam" id="PF06454"/>
    </source>
</evidence>
<dbReference type="InterPro" id="IPR009457">
    <property type="entry name" value="THH1/TOM1/TOM3_dom"/>
</dbReference>
<dbReference type="PANTHER" id="PTHR31142">
    <property type="entry name" value="TOBAMOVIRUS MULTIPLICATION PROTEIN 1-LIKE ISOFORM X1"/>
    <property type="match status" value="1"/>
</dbReference>
<evidence type="ECO:0000256" key="1">
    <source>
        <dbReference type="ARBA" id="ARBA00004128"/>
    </source>
</evidence>
<dbReference type="InterPro" id="IPR036322">
    <property type="entry name" value="WD40_repeat_dom_sf"/>
</dbReference>
<keyword evidence="6 7" id="KW-0472">Membrane</keyword>
<sequence length="215" mass="24593">MQQLSYKRVEIKQASGGCDNTVKVWKLCNGIWKMDCIPALQMHTDWVCVVVWALNLGSASVDDTVLIWTIKKEGDNWNGKVLYDFKVPVWRVYWSLTGNLLAVAAGDNSVCIWVLLEVPGLLFLSTYTLLVRYWAEIYHQSRSWPIDKLRMTYVSVNVGVYVIQACIWIYLSVDDSITVHFVRKLFIAGLCSSIHCLISQTCVLEIETLLPFQHL</sequence>
<keyword evidence="4 7" id="KW-0812">Transmembrane</keyword>
<dbReference type="Proteomes" id="UP000215914">
    <property type="component" value="Unassembled WGS sequence"/>
</dbReference>
<dbReference type="Gene3D" id="2.130.10.10">
    <property type="entry name" value="YVTN repeat-like/Quinoprotein amine dehydrogenase"/>
    <property type="match status" value="1"/>
</dbReference>
<dbReference type="SMART" id="SM00320">
    <property type="entry name" value="WD40"/>
    <property type="match status" value="2"/>
</dbReference>
<dbReference type="PANTHER" id="PTHR31142:SF1">
    <property type="entry name" value="TOBAMOVIRUS MULTIPLICATION PROTEIN 1"/>
    <property type="match status" value="1"/>
</dbReference>
<feature type="domain" description="THH1/TOM1/TOM3" evidence="8">
    <location>
        <begin position="103"/>
        <end position="190"/>
    </location>
</feature>
<comment type="subcellular location">
    <subcellularLocation>
        <location evidence="1">Vacuole membrane</location>
        <topology evidence="1">Multi-pass membrane protein</topology>
    </subcellularLocation>
</comment>
<reference evidence="9" key="2">
    <citation type="submission" date="2020-06" db="EMBL/GenBank/DDBJ databases">
        <title>Helianthus annuus Genome sequencing and assembly Release 2.</title>
        <authorList>
            <person name="Gouzy J."/>
            <person name="Langlade N."/>
            <person name="Munos S."/>
        </authorList>
    </citation>
    <scope>NUCLEOTIDE SEQUENCE</scope>
    <source>
        <tissue evidence="9">Leaves</tissue>
    </source>
</reference>
<accession>A0A9K3HK19</accession>
<evidence type="ECO:0000256" key="3">
    <source>
        <dbReference type="ARBA" id="ARBA00022554"/>
    </source>
</evidence>
<dbReference type="AlphaFoldDB" id="A0A9K3HK19"/>
<dbReference type="InterPro" id="IPR015943">
    <property type="entry name" value="WD40/YVTN_repeat-like_dom_sf"/>
</dbReference>
<organism evidence="9 10">
    <name type="scientific">Helianthus annuus</name>
    <name type="common">Common sunflower</name>
    <dbReference type="NCBI Taxonomy" id="4232"/>
    <lineage>
        <taxon>Eukaryota</taxon>
        <taxon>Viridiplantae</taxon>
        <taxon>Streptophyta</taxon>
        <taxon>Embryophyta</taxon>
        <taxon>Tracheophyta</taxon>
        <taxon>Spermatophyta</taxon>
        <taxon>Magnoliopsida</taxon>
        <taxon>eudicotyledons</taxon>
        <taxon>Gunneridae</taxon>
        <taxon>Pentapetalae</taxon>
        <taxon>asterids</taxon>
        <taxon>campanulids</taxon>
        <taxon>Asterales</taxon>
        <taxon>Asteraceae</taxon>
        <taxon>Asteroideae</taxon>
        <taxon>Heliantheae alliance</taxon>
        <taxon>Heliantheae</taxon>
        <taxon>Helianthus</taxon>
    </lineage>
</organism>
<evidence type="ECO:0000313" key="9">
    <source>
        <dbReference type="EMBL" id="KAF5779742.1"/>
    </source>
</evidence>
<comment type="caution">
    <text evidence="9">The sequence shown here is derived from an EMBL/GenBank/DDBJ whole genome shotgun (WGS) entry which is preliminary data.</text>
</comment>
<dbReference type="Gramene" id="mRNA:HanXRQr2_Chr12g0563071">
    <property type="protein sequence ID" value="mRNA:HanXRQr2_Chr12g0563071"/>
    <property type="gene ID" value="HanXRQr2_Chr12g0563071"/>
</dbReference>
<comment type="similarity">
    <text evidence="2">Belongs to the plant tobamovirus multiplication TOM1 protein family.</text>
</comment>
<reference evidence="9" key="1">
    <citation type="journal article" date="2017" name="Nature">
        <title>The sunflower genome provides insights into oil metabolism, flowering and Asterid evolution.</title>
        <authorList>
            <person name="Badouin H."/>
            <person name="Gouzy J."/>
            <person name="Grassa C.J."/>
            <person name="Murat F."/>
            <person name="Staton S.E."/>
            <person name="Cottret L."/>
            <person name="Lelandais-Briere C."/>
            <person name="Owens G.L."/>
            <person name="Carrere S."/>
            <person name="Mayjonade B."/>
            <person name="Legrand L."/>
            <person name="Gill N."/>
            <person name="Kane N.C."/>
            <person name="Bowers J.E."/>
            <person name="Hubner S."/>
            <person name="Bellec A."/>
            <person name="Berard A."/>
            <person name="Berges H."/>
            <person name="Blanchet N."/>
            <person name="Boniface M.C."/>
            <person name="Brunel D."/>
            <person name="Catrice O."/>
            <person name="Chaidir N."/>
            <person name="Claudel C."/>
            <person name="Donnadieu C."/>
            <person name="Faraut T."/>
            <person name="Fievet G."/>
            <person name="Helmstetter N."/>
            <person name="King M."/>
            <person name="Knapp S.J."/>
            <person name="Lai Z."/>
            <person name="Le Paslier M.C."/>
            <person name="Lippi Y."/>
            <person name="Lorenzon L."/>
            <person name="Mandel J.R."/>
            <person name="Marage G."/>
            <person name="Marchand G."/>
            <person name="Marquand E."/>
            <person name="Bret-Mestries E."/>
            <person name="Morien E."/>
            <person name="Nambeesan S."/>
            <person name="Nguyen T."/>
            <person name="Pegot-Espagnet P."/>
            <person name="Pouilly N."/>
            <person name="Raftis F."/>
            <person name="Sallet E."/>
            <person name="Schiex T."/>
            <person name="Thomas J."/>
            <person name="Vandecasteele C."/>
            <person name="Vares D."/>
            <person name="Vear F."/>
            <person name="Vautrin S."/>
            <person name="Crespi M."/>
            <person name="Mangin B."/>
            <person name="Burke J.M."/>
            <person name="Salse J."/>
            <person name="Munos S."/>
            <person name="Vincourt P."/>
            <person name="Rieseberg L.H."/>
            <person name="Langlade N.B."/>
        </authorList>
    </citation>
    <scope>NUCLEOTIDE SEQUENCE</scope>
    <source>
        <tissue evidence="9">Leaves</tissue>
    </source>
</reference>
<keyword evidence="3" id="KW-0926">Vacuole</keyword>
<gene>
    <name evidence="9" type="ORF">HanXRQr2_Chr12g0563071</name>
</gene>
<keyword evidence="5 7" id="KW-1133">Transmembrane helix</keyword>
<evidence type="ECO:0000256" key="5">
    <source>
        <dbReference type="ARBA" id="ARBA00022989"/>
    </source>
</evidence>
<evidence type="ECO:0000256" key="6">
    <source>
        <dbReference type="ARBA" id="ARBA00023136"/>
    </source>
</evidence>
<evidence type="ECO:0000313" key="10">
    <source>
        <dbReference type="Proteomes" id="UP000215914"/>
    </source>
</evidence>
<proteinExistence type="inferred from homology"/>
<dbReference type="SUPFAM" id="SSF50978">
    <property type="entry name" value="WD40 repeat-like"/>
    <property type="match status" value="1"/>
</dbReference>
<dbReference type="Pfam" id="PF06454">
    <property type="entry name" value="THH1_TOM1-3_dom"/>
    <property type="match status" value="1"/>
</dbReference>
<protein>
    <submittedName>
        <fullName evidence="9">Transcription factor WD40-like family</fullName>
    </submittedName>
</protein>
<feature type="transmembrane region" description="Helical" evidence="7">
    <location>
        <begin position="112"/>
        <end position="130"/>
    </location>
</feature>